<dbReference type="Gene3D" id="1.10.10.10">
    <property type="entry name" value="Winged helix-like DNA-binding domain superfamily/Winged helix DNA-binding domain"/>
    <property type="match status" value="1"/>
</dbReference>
<evidence type="ECO:0000313" key="3">
    <source>
        <dbReference type="Proteomes" id="UP000252884"/>
    </source>
</evidence>
<keyword evidence="3" id="KW-1185">Reference proteome</keyword>
<reference evidence="2 3" key="1">
    <citation type="submission" date="2018-07" db="EMBL/GenBank/DDBJ databases">
        <title>Genomic Encyclopedia of Type Strains, Phase IV (KMG-IV): sequencing the most valuable type-strain genomes for metagenomic binning, comparative biology and taxonomic classification.</title>
        <authorList>
            <person name="Goeker M."/>
        </authorList>
    </citation>
    <scope>NUCLEOTIDE SEQUENCE [LARGE SCALE GENOMIC DNA]</scope>
    <source>
        <strain evidence="2 3">DSM 21634</strain>
    </source>
</reference>
<evidence type="ECO:0000313" key="2">
    <source>
        <dbReference type="EMBL" id="RCW75507.1"/>
    </source>
</evidence>
<dbReference type="PRINTS" id="PR00598">
    <property type="entry name" value="HTHMARR"/>
</dbReference>
<evidence type="ECO:0000259" key="1">
    <source>
        <dbReference type="PROSITE" id="PS50995"/>
    </source>
</evidence>
<accession>A0A368Y9K6</accession>
<name>A0A368Y9K6_9BURK</name>
<dbReference type="RefSeq" id="WP_114466760.1">
    <property type="nucleotide sequence ID" value="NZ_QPJK01000001.1"/>
</dbReference>
<dbReference type="InterPro" id="IPR036388">
    <property type="entry name" value="WH-like_DNA-bd_sf"/>
</dbReference>
<dbReference type="OrthoDB" id="4549026at2"/>
<dbReference type="Proteomes" id="UP000252884">
    <property type="component" value="Unassembled WGS sequence"/>
</dbReference>
<sequence length="161" mass="17517">MKKTSASQPAPDVDLRSQPGHSIRRLQQIAFAVFMQEAASAGTTPVQYAVLQTLSDQPGIDQRTLARAVSLDTSTIGGVVDRLEARALLARSLSPQDRRVRLLHLTAAGEALRRELLPTMLQAQQRMLDPLTAAERTLFMDMVQRVIAHHAGVDDTAAPEG</sequence>
<dbReference type="SUPFAM" id="SSF46785">
    <property type="entry name" value="Winged helix' DNA-binding domain"/>
    <property type="match status" value="1"/>
</dbReference>
<dbReference type="InterPro" id="IPR000835">
    <property type="entry name" value="HTH_MarR-typ"/>
</dbReference>
<gene>
    <name evidence="2" type="ORF">DES41_10199</name>
</gene>
<dbReference type="AlphaFoldDB" id="A0A368Y9K6"/>
<organism evidence="2 3">
    <name type="scientific">Pseudorhodoferax soli</name>
    <dbReference type="NCBI Taxonomy" id="545864"/>
    <lineage>
        <taxon>Bacteria</taxon>
        <taxon>Pseudomonadati</taxon>
        <taxon>Pseudomonadota</taxon>
        <taxon>Betaproteobacteria</taxon>
        <taxon>Burkholderiales</taxon>
        <taxon>Comamonadaceae</taxon>
    </lineage>
</organism>
<protein>
    <submittedName>
        <fullName evidence="2">MarR family transcriptional regulator</fullName>
    </submittedName>
</protein>
<dbReference type="Pfam" id="PF01047">
    <property type="entry name" value="MarR"/>
    <property type="match status" value="1"/>
</dbReference>
<dbReference type="InterPro" id="IPR036390">
    <property type="entry name" value="WH_DNA-bd_sf"/>
</dbReference>
<dbReference type="InterPro" id="IPR039422">
    <property type="entry name" value="MarR/SlyA-like"/>
</dbReference>
<feature type="domain" description="HTH marR-type" evidence="1">
    <location>
        <begin position="16"/>
        <end position="148"/>
    </location>
</feature>
<dbReference type="PANTHER" id="PTHR33164">
    <property type="entry name" value="TRANSCRIPTIONAL REGULATOR, MARR FAMILY"/>
    <property type="match status" value="1"/>
</dbReference>
<dbReference type="GO" id="GO:0003700">
    <property type="term" value="F:DNA-binding transcription factor activity"/>
    <property type="evidence" value="ECO:0007669"/>
    <property type="project" value="InterPro"/>
</dbReference>
<dbReference type="PROSITE" id="PS50995">
    <property type="entry name" value="HTH_MARR_2"/>
    <property type="match status" value="1"/>
</dbReference>
<proteinExistence type="predicted"/>
<comment type="caution">
    <text evidence="2">The sequence shown here is derived from an EMBL/GenBank/DDBJ whole genome shotgun (WGS) entry which is preliminary data.</text>
</comment>
<dbReference type="EMBL" id="QPJK01000001">
    <property type="protein sequence ID" value="RCW75507.1"/>
    <property type="molecule type" value="Genomic_DNA"/>
</dbReference>
<dbReference type="GO" id="GO:0006950">
    <property type="term" value="P:response to stress"/>
    <property type="evidence" value="ECO:0007669"/>
    <property type="project" value="TreeGrafter"/>
</dbReference>
<dbReference type="PANTHER" id="PTHR33164:SF95">
    <property type="entry name" value="TRANSCRIPTIONAL REGULATOR"/>
    <property type="match status" value="1"/>
</dbReference>
<dbReference type="SMART" id="SM00347">
    <property type="entry name" value="HTH_MARR"/>
    <property type="match status" value="1"/>
</dbReference>